<sequence length="127" mass="14790">MIRIFRKQHQPDGDFPADVSFEVRSLCDIPILIFKLSQPGQVLAVPVNFRKIGIWPDMEKLPIHLQLFDLDADQVCFEKEIILSRQDTEAVLENRFEQKKMKSKQIDAIVDFIYSDYIGFAQLAETF</sequence>
<dbReference type="Proteomes" id="UP000304900">
    <property type="component" value="Unassembled WGS sequence"/>
</dbReference>
<proteinExistence type="predicted"/>
<dbReference type="EMBL" id="SZVO01000009">
    <property type="protein sequence ID" value="TKT90626.1"/>
    <property type="molecule type" value="Genomic_DNA"/>
</dbReference>
<comment type="caution">
    <text evidence="1">The sequence shown here is derived from an EMBL/GenBank/DDBJ whole genome shotgun (WGS) entry which is preliminary data.</text>
</comment>
<keyword evidence="2" id="KW-1185">Reference proteome</keyword>
<protein>
    <submittedName>
        <fullName evidence="1">Uncharacterized protein</fullName>
    </submittedName>
</protein>
<organism evidence="1 2">
    <name type="scientific">Dyadobacter frigoris</name>
    <dbReference type="NCBI Taxonomy" id="2576211"/>
    <lineage>
        <taxon>Bacteria</taxon>
        <taxon>Pseudomonadati</taxon>
        <taxon>Bacteroidota</taxon>
        <taxon>Cytophagia</taxon>
        <taxon>Cytophagales</taxon>
        <taxon>Spirosomataceae</taxon>
        <taxon>Dyadobacter</taxon>
    </lineage>
</organism>
<dbReference type="OrthoDB" id="965513at2"/>
<dbReference type="RefSeq" id="WP_137341794.1">
    <property type="nucleotide sequence ID" value="NZ_BSQH01000002.1"/>
</dbReference>
<gene>
    <name evidence="1" type="ORF">FDK13_20095</name>
</gene>
<name>A0A4U6D1W9_9BACT</name>
<reference evidence="1 2" key="1">
    <citation type="submission" date="2019-05" db="EMBL/GenBank/DDBJ databases">
        <title>Dyadobacter AR-3-8 sp. nov., isolated from arctic soil.</title>
        <authorList>
            <person name="Chaudhary D.K."/>
        </authorList>
    </citation>
    <scope>NUCLEOTIDE SEQUENCE [LARGE SCALE GENOMIC DNA]</scope>
    <source>
        <strain evidence="1 2">AR-3-8</strain>
    </source>
</reference>
<dbReference type="AlphaFoldDB" id="A0A4U6D1W9"/>
<evidence type="ECO:0000313" key="2">
    <source>
        <dbReference type="Proteomes" id="UP000304900"/>
    </source>
</evidence>
<accession>A0A4U6D1W9</accession>
<evidence type="ECO:0000313" key="1">
    <source>
        <dbReference type="EMBL" id="TKT90626.1"/>
    </source>
</evidence>